<accession>A0A5B0DYV4</accession>
<keyword evidence="1 3" id="KW-0378">Hydrolase</keyword>
<reference evidence="3 4" key="1">
    <citation type="submission" date="2019-08" db="EMBL/GenBank/DDBJ databases">
        <title>Aureimonas fodiniaquatilis sp. nov., isolated from a coal mine wastewater.</title>
        <authorList>
            <person name="Kim W."/>
        </authorList>
    </citation>
    <scope>NUCLEOTIDE SEQUENCE [LARGE SCALE GENOMIC DNA]</scope>
    <source>
        <strain evidence="3 4">CAU 1482</strain>
    </source>
</reference>
<evidence type="ECO:0000313" key="4">
    <source>
        <dbReference type="Proteomes" id="UP000324738"/>
    </source>
</evidence>
<dbReference type="SUPFAM" id="SSF56317">
    <property type="entry name" value="Carbon-nitrogen hydrolase"/>
    <property type="match status" value="1"/>
</dbReference>
<dbReference type="CDD" id="cd07569">
    <property type="entry name" value="DCase"/>
    <property type="match status" value="1"/>
</dbReference>
<dbReference type="EMBL" id="VTWH01000001">
    <property type="protein sequence ID" value="KAA0971974.1"/>
    <property type="molecule type" value="Genomic_DNA"/>
</dbReference>
<comment type="caution">
    <text evidence="3">The sequence shown here is derived from an EMBL/GenBank/DDBJ whole genome shotgun (WGS) entry which is preliminary data.</text>
</comment>
<dbReference type="PANTHER" id="PTHR43674">
    <property type="entry name" value="NITRILASE C965.09-RELATED"/>
    <property type="match status" value="1"/>
</dbReference>
<organism evidence="3 4">
    <name type="scientific">Aureimonas fodinaquatilis</name>
    <dbReference type="NCBI Taxonomy" id="2565783"/>
    <lineage>
        <taxon>Bacteria</taxon>
        <taxon>Pseudomonadati</taxon>
        <taxon>Pseudomonadota</taxon>
        <taxon>Alphaproteobacteria</taxon>
        <taxon>Hyphomicrobiales</taxon>
        <taxon>Aurantimonadaceae</taxon>
        <taxon>Aureimonas</taxon>
    </lineage>
</organism>
<dbReference type="PROSITE" id="PS50263">
    <property type="entry name" value="CN_HYDROLASE"/>
    <property type="match status" value="1"/>
</dbReference>
<feature type="domain" description="CN hydrolase" evidence="2">
    <location>
        <begin position="5"/>
        <end position="276"/>
    </location>
</feature>
<dbReference type="Pfam" id="PF00795">
    <property type="entry name" value="CN_hydrolase"/>
    <property type="match status" value="1"/>
</dbReference>
<dbReference type="InterPro" id="IPR050345">
    <property type="entry name" value="Aliph_Amidase/BUP"/>
</dbReference>
<dbReference type="OrthoDB" id="9811121at2"/>
<dbReference type="GO" id="GO:0016811">
    <property type="term" value="F:hydrolase activity, acting on carbon-nitrogen (but not peptide) bonds, in linear amides"/>
    <property type="evidence" value="ECO:0007669"/>
    <property type="project" value="TreeGrafter"/>
</dbReference>
<evidence type="ECO:0000313" key="3">
    <source>
        <dbReference type="EMBL" id="KAA0971974.1"/>
    </source>
</evidence>
<dbReference type="PANTHER" id="PTHR43674:SF12">
    <property type="entry name" value="NITRILASE C965.09-RELATED"/>
    <property type="match status" value="1"/>
</dbReference>
<protein>
    <submittedName>
        <fullName evidence="3">N-carbamoyl-D-amino-acid hydrolase</fullName>
    </submittedName>
</protein>
<dbReference type="AlphaFoldDB" id="A0A5B0DYV4"/>
<evidence type="ECO:0000259" key="2">
    <source>
        <dbReference type="PROSITE" id="PS50263"/>
    </source>
</evidence>
<dbReference type="InterPro" id="IPR036526">
    <property type="entry name" value="C-N_Hydrolase_sf"/>
</dbReference>
<dbReference type="InterPro" id="IPR003010">
    <property type="entry name" value="C-N_Hydrolase"/>
</dbReference>
<sequence>MSRKLNLAVAQLGPIHRSESRSAILGRLMEMMREAKGRGAELVVFPEAALTSFFPRWFIEDEAELDSYYETAMPNPSVQPLFDLAVQLGIGFHLGYAELAWENGRKRRFNTAVLVDRNGRVVGKYRKIHLPGHADYEADRPFQNLEKRYFEVGDLGFPVYSYEEWQVGMCICNDRRWPEAWRMLGLNGAELVCLGYNTPVTDPRTPQHSHLTSFHHLLSVQAGAYQNGVWAAAAGKAGVEEGWPLVGHSCIVAPSGEVVALTSSVEDEVISAVCNFERNREIREHIFNFEKHRQPHTYRKIAE</sequence>
<evidence type="ECO:0000256" key="1">
    <source>
        <dbReference type="ARBA" id="ARBA00022801"/>
    </source>
</evidence>
<proteinExistence type="predicted"/>
<gene>
    <name evidence="3" type="ORF">FPY71_02285</name>
</gene>
<dbReference type="Proteomes" id="UP000324738">
    <property type="component" value="Unassembled WGS sequence"/>
</dbReference>
<name>A0A5B0DYV4_9HYPH</name>
<dbReference type="RefSeq" id="WP_149297241.1">
    <property type="nucleotide sequence ID" value="NZ_VTWH01000001.1"/>
</dbReference>
<keyword evidence="4" id="KW-1185">Reference proteome</keyword>
<dbReference type="Gene3D" id="3.60.110.10">
    <property type="entry name" value="Carbon-nitrogen hydrolase"/>
    <property type="match status" value="1"/>
</dbReference>